<evidence type="ECO:0000259" key="2">
    <source>
        <dbReference type="Pfam" id="PF09917"/>
    </source>
</evidence>
<evidence type="ECO:0000256" key="1">
    <source>
        <dbReference type="SAM" id="SignalP"/>
    </source>
</evidence>
<organism evidence="3 4">
    <name type="scientific">Salinihabitans flavidus</name>
    <dbReference type="NCBI Taxonomy" id="569882"/>
    <lineage>
        <taxon>Bacteria</taxon>
        <taxon>Pseudomonadati</taxon>
        <taxon>Pseudomonadota</taxon>
        <taxon>Alphaproteobacteria</taxon>
        <taxon>Rhodobacterales</taxon>
        <taxon>Roseobacteraceae</taxon>
        <taxon>Salinihabitans</taxon>
    </lineage>
</organism>
<sequence>MKAMVLAAAVATGLAGTAGADPVLGVWQTQVDDGAYAHVNMDKCGEAICGVIARTFRSGGEYDSPNKGKRIVWDMEPKGGGTYGGGKIWQPSTDKVYRSKMELKGDRLGVSGCVAVFCKEQTWARVK</sequence>
<dbReference type="AlphaFoldDB" id="A0A1H8LGA4"/>
<evidence type="ECO:0000313" key="3">
    <source>
        <dbReference type="EMBL" id="SEO04190.1"/>
    </source>
</evidence>
<name>A0A1H8LGA4_9RHOB</name>
<dbReference type="RefSeq" id="WP_093114702.1">
    <property type="nucleotide sequence ID" value="NZ_FODS01000001.1"/>
</dbReference>
<dbReference type="Pfam" id="PF09917">
    <property type="entry name" value="DUF2147"/>
    <property type="match status" value="1"/>
</dbReference>
<keyword evidence="4" id="KW-1185">Reference proteome</keyword>
<feature type="signal peptide" evidence="1">
    <location>
        <begin position="1"/>
        <end position="20"/>
    </location>
</feature>
<dbReference type="PANTHER" id="PTHR36919:SF2">
    <property type="entry name" value="BLL6627 PROTEIN"/>
    <property type="match status" value="1"/>
</dbReference>
<reference evidence="3 4" key="1">
    <citation type="submission" date="2016-10" db="EMBL/GenBank/DDBJ databases">
        <authorList>
            <person name="de Groot N.N."/>
        </authorList>
    </citation>
    <scope>NUCLEOTIDE SEQUENCE [LARGE SCALE GENOMIC DNA]</scope>
    <source>
        <strain evidence="3 4">DSM 27842</strain>
    </source>
</reference>
<feature type="domain" description="DUF2147" evidence="2">
    <location>
        <begin position="25"/>
        <end position="125"/>
    </location>
</feature>
<dbReference type="OrthoDB" id="9811671at2"/>
<accession>A0A1H8LGA4</accession>
<dbReference type="PANTHER" id="PTHR36919">
    <property type="entry name" value="BLR1215 PROTEIN"/>
    <property type="match status" value="1"/>
</dbReference>
<dbReference type="STRING" id="569882.SAMN04490248_101132"/>
<dbReference type="InterPro" id="IPR019223">
    <property type="entry name" value="DUF2147"/>
</dbReference>
<dbReference type="Proteomes" id="UP000198893">
    <property type="component" value="Unassembled WGS sequence"/>
</dbReference>
<proteinExistence type="predicted"/>
<gene>
    <name evidence="3" type="ORF">SAMN04490248_101132</name>
</gene>
<dbReference type="Gene3D" id="2.40.128.520">
    <property type="match status" value="1"/>
</dbReference>
<feature type="chain" id="PRO_5011605468" evidence="1">
    <location>
        <begin position="21"/>
        <end position="127"/>
    </location>
</feature>
<evidence type="ECO:0000313" key="4">
    <source>
        <dbReference type="Proteomes" id="UP000198893"/>
    </source>
</evidence>
<dbReference type="EMBL" id="FODS01000001">
    <property type="protein sequence ID" value="SEO04190.1"/>
    <property type="molecule type" value="Genomic_DNA"/>
</dbReference>
<keyword evidence="1" id="KW-0732">Signal</keyword>
<protein>
    <submittedName>
        <fullName evidence="3">Uncharacterized conserved protein, DUF2147 family</fullName>
    </submittedName>
</protein>